<evidence type="ECO:0000313" key="1">
    <source>
        <dbReference type="EMBL" id="MDR9900777.1"/>
    </source>
</evidence>
<comment type="caution">
    <text evidence="1">The sequence shown here is derived from an EMBL/GenBank/DDBJ whole genome shotgun (WGS) entry which is preliminary data.</text>
</comment>
<dbReference type="AlphaFoldDB" id="A0AAP5IHJ1"/>
<name>A0AAP5IHJ1_9CYAN</name>
<protein>
    <submittedName>
        <fullName evidence="1">Uncharacterized protein</fullName>
    </submittedName>
</protein>
<accession>A0AAP5IHJ1</accession>
<dbReference type="EMBL" id="JAALHA020000039">
    <property type="protein sequence ID" value="MDR9900777.1"/>
    <property type="molecule type" value="Genomic_DNA"/>
</dbReference>
<proteinExistence type="predicted"/>
<gene>
    <name evidence="1" type="ORF">G7B40_040535</name>
</gene>
<sequence>MRIFTIVSRPNYQDPKRYEEWKYFFLDHKKQSFSTRLTNDKNPLGEAVNTLRDRSLESEFFLKLTHPDSPNLSTVCIWKHQERDNIYYVKNVEYLTAFDSTNNKNRLYLPPLRGKNLINFRNINDDQNYRYQVMEVEELGFPNSLASQKNDASGVFFKQVKSDEGVNPAIIKLEYNPEIIGDREHEYHAVGWLNPVILTLALDGDDIEHIENANNNEYLNALSLFLDQSSLILVEPHIDESYDLRISFLIKLNQIIQERPRNKANKKNLSLIEYILLGSEYPQPWKPFFILDLLGGEFYAYQNLWQNQNRQKPCIIWKSPKDAKSNKRWFANYWLKRWVNPDEVNTEPEEINTESKVNVVSPPSLARPYRSSRGLVTFRVDDLSETTLSLASLLKGHPMLKGHPKCISEQKKNNPYHFLLGLFQDSEFKKYLERFPYDNFWRVENLNNNLVKFDDVDFWNFFSKSHVIPKSSILIAIPNQDNLFLDPINSINFGAYNFLLALFNSLYGVREQELIEFYNTFGWWNDWHLTLFNENWNVYLKFIKHGGFIIKKSLLGGKDCLGLKINGVDWKNSDMRFSSPTENGML</sequence>
<dbReference type="Proteomes" id="UP000667802">
    <property type="component" value="Unassembled WGS sequence"/>
</dbReference>
<organism evidence="1 2">
    <name type="scientific">Aetokthonos hydrillicola Thurmond2011</name>
    <dbReference type="NCBI Taxonomy" id="2712845"/>
    <lineage>
        <taxon>Bacteria</taxon>
        <taxon>Bacillati</taxon>
        <taxon>Cyanobacteriota</taxon>
        <taxon>Cyanophyceae</taxon>
        <taxon>Nostocales</taxon>
        <taxon>Hapalosiphonaceae</taxon>
        <taxon>Aetokthonos</taxon>
    </lineage>
</organism>
<reference evidence="2" key="1">
    <citation type="journal article" date="2021" name="Science">
        <title>Hunting the eagle killer: A cyanobacterial neurotoxin causes vacuolar myelinopathy.</title>
        <authorList>
            <person name="Breinlinger S."/>
            <person name="Phillips T.J."/>
            <person name="Haram B.N."/>
            <person name="Mares J."/>
            <person name="Martinez Yerena J.A."/>
            <person name="Hrouzek P."/>
            <person name="Sobotka R."/>
            <person name="Henderson W.M."/>
            <person name="Schmieder P."/>
            <person name="Williams S.M."/>
            <person name="Lauderdale J.D."/>
            <person name="Wilde H.D."/>
            <person name="Gerrin W."/>
            <person name="Kust A."/>
            <person name="Washington J.W."/>
            <person name="Wagner C."/>
            <person name="Geier B."/>
            <person name="Liebeke M."/>
            <person name="Enke H."/>
            <person name="Niedermeyer T.H.J."/>
            <person name="Wilde S.B."/>
        </authorList>
    </citation>
    <scope>NUCLEOTIDE SEQUENCE [LARGE SCALE GENOMIC DNA]</scope>
    <source>
        <strain evidence="2">Thurmond2011</strain>
    </source>
</reference>
<keyword evidence="2" id="KW-1185">Reference proteome</keyword>
<evidence type="ECO:0000313" key="2">
    <source>
        <dbReference type="Proteomes" id="UP000667802"/>
    </source>
</evidence>
<dbReference type="RefSeq" id="WP_208350979.1">
    <property type="nucleotide sequence ID" value="NZ_JAALHA020000039.1"/>
</dbReference>